<evidence type="ECO:0000313" key="2">
    <source>
        <dbReference type="Proteomes" id="UP001497700"/>
    </source>
</evidence>
<gene>
    <name evidence="1" type="ORF">F4820DRAFT_70738</name>
</gene>
<proteinExistence type="predicted"/>
<sequence>MAPICKFWQQGYCKNGASCRFEHTNANANPFASNSNRFSALNAGGSSNSNSNSNSYKPQENPYKITKDSIKTDLTDERPRWILSCYGPGRDAPEQLFGGHSREQSLEEVMLHIRSSGNEQQAMSEVTGLYQQAEQQIQTTLNNLDGAMQFVLAAENKHPNRIDICKQASLQGGTIGLFARDAAGPRTDFPNPLSSNSNPFSSAPQQTQNPFGSGGAGGGGGTPAFGQPSALGQKPNPFSSASSSAFGQPSTLGAPRPAFGQPSQIGANAPAFGQPSALGQKPNPFSNTAASAPTGFGQAPAPSAPNAPSAFGQPSALGQRPNPFSAAASSGPSPFSQAAAPSPSPFSQAAAPSAPNPFGQPSAVNPFAQAPSAPAPADQSMDTTAPAPPVANNPFAQPSSTPFAPQPNNVFGAQPPAGFGAAANNPFAQANTQPQGPAHAPTTPAVKNSNPYAPNSTKQHPAPESYIMKTMNGQITSFNGQPVIYKWKVHDKYQDHRPPDYESKEPPVPGVRNGDGTWRKIFFPSGPPAYNKDTEPDVALYDASIKAAYATMTATGRFAGNMPEVPPLREDCVWNF</sequence>
<comment type="caution">
    <text evidence="1">The sequence shown here is derived from an EMBL/GenBank/DDBJ whole genome shotgun (WGS) entry which is preliminary data.</text>
</comment>
<dbReference type="Proteomes" id="UP001497700">
    <property type="component" value="Unassembled WGS sequence"/>
</dbReference>
<name>A0ACB9YPR4_9PEZI</name>
<protein>
    <submittedName>
        <fullName evidence="1">Uncharacterized protein</fullName>
    </submittedName>
</protein>
<organism evidence="1 2">
    <name type="scientific">Hypoxylon rubiginosum</name>
    <dbReference type="NCBI Taxonomy" id="110542"/>
    <lineage>
        <taxon>Eukaryota</taxon>
        <taxon>Fungi</taxon>
        <taxon>Dikarya</taxon>
        <taxon>Ascomycota</taxon>
        <taxon>Pezizomycotina</taxon>
        <taxon>Sordariomycetes</taxon>
        <taxon>Xylariomycetidae</taxon>
        <taxon>Xylariales</taxon>
        <taxon>Hypoxylaceae</taxon>
        <taxon>Hypoxylon</taxon>
    </lineage>
</organism>
<dbReference type="EMBL" id="MU393555">
    <property type="protein sequence ID" value="KAI4861353.1"/>
    <property type="molecule type" value="Genomic_DNA"/>
</dbReference>
<evidence type="ECO:0000313" key="1">
    <source>
        <dbReference type="EMBL" id="KAI4861353.1"/>
    </source>
</evidence>
<accession>A0ACB9YPR4</accession>
<keyword evidence="2" id="KW-1185">Reference proteome</keyword>
<reference evidence="1 2" key="1">
    <citation type="journal article" date="2022" name="New Phytol.">
        <title>Ecological generalism drives hyperdiversity of secondary metabolite gene clusters in xylarialean endophytes.</title>
        <authorList>
            <person name="Franco M.E.E."/>
            <person name="Wisecaver J.H."/>
            <person name="Arnold A.E."/>
            <person name="Ju Y.M."/>
            <person name="Slot J.C."/>
            <person name="Ahrendt S."/>
            <person name="Moore L.P."/>
            <person name="Eastman K.E."/>
            <person name="Scott K."/>
            <person name="Konkel Z."/>
            <person name="Mondo S.J."/>
            <person name="Kuo A."/>
            <person name="Hayes R.D."/>
            <person name="Haridas S."/>
            <person name="Andreopoulos B."/>
            <person name="Riley R."/>
            <person name="LaButti K."/>
            <person name="Pangilinan J."/>
            <person name="Lipzen A."/>
            <person name="Amirebrahimi M."/>
            <person name="Yan J."/>
            <person name="Adam C."/>
            <person name="Keymanesh K."/>
            <person name="Ng V."/>
            <person name="Louie K."/>
            <person name="Northen T."/>
            <person name="Drula E."/>
            <person name="Henrissat B."/>
            <person name="Hsieh H.M."/>
            <person name="Youens-Clark K."/>
            <person name="Lutzoni F."/>
            <person name="Miadlikowska J."/>
            <person name="Eastwood D.C."/>
            <person name="Hamelin R.C."/>
            <person name="Grigoriev I.V."/>
            <person name="U'Ren J.M."/>
        </authorList>
    </citation>
    <scope>NUCLEOTIDE SEQUENCE [LARGE SCALE GENOMIC DNA]</scope>
    <source>
        <strain evidence="1 2">CBS 119005</strain>
    </source>
</reference>